<dbReference type="EMBL" id="HE575321">
    <property type="protein sequence ID" value="CCC92316.1"/>
    <property type="molecule type" value="Genomic_DNA"/>
</dbReference>
<dbReference type="Pfam" id="PF03547">
    <property type="entry name" value="Mem_trans"/>
    <property type="match status" value="1"/>
</dbReference>
<dbReference type="GO" id="GO:0012505">
    <property type="term" value="C:endomembrane system"/>
    <property type="evidence" value="ECO:0007669"/>
    <property type="project" value="UniProtKB-SubCell"/>
</dbReference>
<evidence type="ECO:0000256" key="6">
    <source>
        <dbReference type="ARBA" id="ARBA00023136"/>
    </source>
</evidence>
<keyword evidence="4 10" id="KW-0812">Transmembrane</keyword>
<proteinExistence type="inferred from homology"/>
<dbReference type="InterPro" id="IPR004776">
    <property type="entry name" value="Mem_transp_PIN-like"/>
</dbReference>
<feature type="transmembrane region" description="Helical" evidence="10">
    <location>
        <begin position="551"/>
        <end position="578"/>
    </location>
</feature>
<comment type="subcellular location">
    <subcellularLocation>
        <location evidence="2">Endomembrane system</location>
    </subcellularLocation>
    <subcellularLocation>
        <location evidence="1">Membrane</location>
        <topology evidence="1">Multi-pass membrane protein</topology>
    </subcellularLocation>
</comment>
<dbReference type="PANTHER" id="PTHR31651">
    <property type="match status" value="1"/>
</dbReference>
<feature type="transmembrane region" description="Helical" evidence="10">
    <location>
        <begin position="61"/>
        <end position="83"/>
    </location>
</feature>
<feature type="transmembrane region" description="Helical" evidence="10">
    <location>
        <begin position="164"/>
        <end position="185"/>
    </location>
</feature>
<dbReference type="PANTHER" id="PTHR31651:SF33">
    <property type="entry name" value="PROTEIN PIN-LIKES 1"/>
    <property type="match status" value="1"/>
</dbReference>
<dbReference type="GO" id="GO:0055085">
    <property type="term" value="P:transmembrane transport"/>
    <property type="evidence" value="ECO:0007669"/>
    <property type="project" value="InterPro"/>
</dbReference>
<evidence type="ECO:0000256" key="7">
    <source>
        <dbReference type="ARBA" id="ARBA00025100"/>
    </source>
</evidence>
<dbReference type="VEuPathDB" id="TriTrypDB:TcIL3000_8_5380"/>
<evidence type="ECO:0000256" key="2">
    <source>
        <dbReference type="ARBA" id="ARBA00004308"/>
    </source>
</evidence>
<comment type="function">
    <text evidence="7">Involved in cellular auxin homeostasis by regulating auxin metabolism. Regulates intracellular auxin accumulation at the endoplasmic reticulum and thus auxin availability for nuclear auxin signaling.</text>
</comment>
<evidence type="ECO:0000256" key="8">
    <source>
        <dbReference type="ARBA" id="ARBA00025752"/>
    </source>
</evidence>
<organism evidence="11">
    <name type="scientific">Trypanosoma congolense (strain IL3000)</name>
    <dbReference type="NCBI Taxonomy" id="1068625"/>
    <lineage>
        <taxon>Eukaryota</taxon>
        <taxon>Discoba</taxon>
        <taxon>Euglenozoa</taxon>
        <taxon>Kinetoplastea</taxon>
        <taxon>Metakinetoplastina</taxon>
        <taxon>Trypanosomatida</taxon>
        <taxon>Trypanosomatidae</taxon>
        <taxon>Trypanosoma</taxon>
        <taxon>Nannomonas</taxon>
    </lineage>
</organism>
<dbReference type="GO" id="GO:0016020">
    <property type="term" value="C:membrane"/>
    <property type="evidence" value="ECO:0007669"/>
    <property type="project" value="UniProtKB-SubCell"/>
</dbReference>
<feature type="transmembrane region" description="Helical" evidence="10">
    <location>
        <begin position="590"/>
        <end position="612"/>
    </location>
</feature>
<keyword evidence="5 10" id="KW-1133">Transmembrane helix</keyword>
<protein>
    <submittedName>
        <fullName evidence="11">Putative transporter</fullName>
    </submittedName>
</protein>
<sequence>MISDAVLAVVQVVFTICLCASMSRSIPNAPKVARDISTLVSHLFLPSLTFYNVVISFSDELLAQCSVLFLFALLVVGLGVTLAKVTSPFLFKVNNTGVPKDLQSSIRLVLSNPNADEGTENDQESVAHVLSVVVSGDIEARRVEAREVLTYLSPPEEEYEKQPFYCCALLLALCVQNAVTIPLSLLQALSETLTWVDLETGTAYVFMYSIIVTCVLWGVGPVLVKKAKGETDRRHTIRKLLELQTKLQGCREAATQTEVDCRTSRLASPSLPPGMLSQRPAAAEGAVDETLAGTEEARAAAVNNSNEDSMGRAEGGTEWPNATLGGKNIILSETPSVCHTFACDLLHTGQIRVISIGEFIREENEAKANASRFLGAMVWLKKTLTQLLSTPSFTSVFLGVFVSFIPPIKNLFVGGVLFPVLEVIYILSKGSIPCSLFLLGSNFMNNNAAVLTPRIVRLRDAEQNTEFPLDDISADQETMERYNDDHEHITFDAHSSFTPSHLLNGNTEMHPSDASMASASAVPASSARTSGEGFRNTLKNMFSLQGVRRSFMIGVIILRLLVMPALGYTAFFALRYLLPGLFNGGKSHDVLLLVLLGQLASPSAINCNILFTSEQYMPHVWAKMLLYQYVCCIVTLAVWYSLSIHLAE</sequence>
<feature type="transmembrane region" description="Helical" evidence="10">
    <location>
        <begin position="205"/>
        <end position="224"/>
    </location>
</feature>
<feature type="transmembrane region" description="Helical" evidence="10">
    <location>
        <begin position="6"/>
        <end position="24"/>
    </location>
</feature>
<keyword evidence="6 10" id="KW-0472">Membrane</keyword>
<keyword evidence="3" id="KW-0813">Transport</keyword>
<accession>G0USF3</accession>
<feature type="transmembrane region" description="Helical" evidence="10">
    <location>
        <begin position="624"/>
        <end position="642"/>
    </location>
</feature>
<dbReference type="AlphaFoldDB" id="G0USF3"/>
<evidence type="ECO:0000313" key="11">
    <source>
        <dbReference type="EMBL" id="CCC92316.1"/>
    </source>
</evidence>
<gene>
    <name evidence="11" type="ORF">TCIL3000_8_5380</name>
</gene>
<evidence type="ECO:0000256" key="5">
    <source>
        <dbReference type="ARBA" id="ARBA00022989"/>
    </source>
</evidence>
<feature type="region of interest" description="Disordered" evidence="9">
    <location>
        <begin position="263"/>
        <end position="288"/>
    </location>
</feature>
<name>G0USF3_TRYCI</name>
<evidence type="ECO:0000256" key="1">
    <source>
        <dbReference type="ARBA" id="ARBA00004141"/>
    </source>
</evidence>
<evidence type="ECO:0000256" key="9">
    <source>
        <dbReference type="SAM" id="MobiDB-lite"/>
    </source>
</evidence>
<evidence type="ECO:0000256" key="4">
    <source>
        <dbReference type="ARBA" id="ARBA00022692"/>
    </source>
</evidence>
<feature type="transmembrane region" description="Helical" evidence="10">
    <location>
        <begin position="36"/>
        <end position="55"/>
    </location>
</feature>
<dbReference type="InterPro" id="IPR045033">
    <property type="entry name" value="PILS1/3/4/5/7"/>
</dbReference>
<feature type="transmembrane region" description="Helical" evidence="10">
    <location>
        <begin position="387"/>
        <end position="405"/>
    </location>
</feature>
<evidence type="ECO:0000256" key="3">
    <source>
        <dbReference type="ARBA" id="ARBA00022448"/>
    </source>
</evidence>
<comment type="similarity">
    <text evidence="8">Belongs to the auxin efflux carrier (TC 2.A.69.2) family.</text>
</comment>
<evidence type="ECO:0000256" key="10">
    <source>
        <dbReference type="SAM" id="Phobius"/>
    </source>
</evidence>
<reference evidence="11" key="1">
    <citation type="journal article" date="2012" name="Proc. Natl. Acad. Sci. U.S.A.">
        <title>Antigenic diversity is generated by distinct evolutionary mechanisms in African trypanosome species.</title>
        <authorList>
            <person name="Jackson A.P."/>
            <person name="Berry A."/>
            <person name="Aslett M."/>
            <person name="Allison H.C."/>
            <person name="Burton P."/>
            <person name="Vavrova-Anderson J."/>
            <person name="Brown R."/>
            <person name="Browne H."/>
            <person name="Corton N."/>
            <person name="Hauser H."/>
            <person name="Gamble J."/>
            <person name="Gilderthorp R."/>
            <person name="Marcello L."/>
            <person name="McQuillan J."/>
            <person name="Otto T.D."/>
            <person name="Quail M.A."/>
            <person name="Sanders M.J."/>
            <person name="van Tonder A."/>
            <person name="Ginger M.L."/>
            <person name="Field M.C."/>
            <person name="Barry J.D."/>
            <person name="Hertz-Fowler C."/>
            <person name="Berriman M."/>
        </authorList>
    </citation>
    <scope>NUCLEOTIDE SEQUENCE</scope>
    <source>
        <strain evidence="11">IL3000</strain>
    </source>
</reference>